<organism evidence="1 2">
    <name type="scientific">Escherichia phage AugustePiccard</name>
    <dbReference type="NCBI Taxonomy" id="2851954"/>
    <lineage>
        <taxon>Viruses</taxon>
        <taxon>Duplodnaviria</taxon>
        <taxon>Heunggongvirae</taxon>
        <taxon>Uroviricota</taxon>
        <taxon>Caudoviricetes</taxon>
        <taxon>Drexlerviridae</taxon>
        <taxon>Braunvirinae</taxon>
        <taxon>Augustepiccardvirus</taxon>
        <taxon>Augustepiccardvirus augustepiccard</taxon>
    </lineage>
</organism>
<keyword evidence="2" id="KW-1185">Reference proteome</keyword>
<protein>
    <submittedName>
        <fullName evidence="1">Uncharacterized protein</fullName>
    </submittedName>
</protein>
<evidence type="ECO:0000313" key="1">
    <source>
        <dbReference type="EMBL" id="QXV76206.1"/>
    </source>
</evidence>
<dbReference type="Proteomes" id="UP000827883">
    <property type="component" value="Segment"/>
</dbReference>
<evidence type="ECO:0000313" key="2">
    <source>
        <dbReference type="Proteomes" id="UP000827883"/>
    </source>
</evidence>
<proteinExistence type="predicted"/>
<name>A0AAE7VP30_9CAUD</name>
<dbReference type="EMBL" id="MZ501051">
    <property type="protein sequence ID" value="QXV76206.1"/>
    <property type="molecule type" value="Genomic_DNA"/>
</dbReference>
<accession>A0AAE7VP30</accession>
<gene>
    <name evidence="1" type="ORF">bas01_0075</name>
</gene>
<reference evidence="1" key="1">
    <citation type="journal article" date="2021" name="PLoS Biol.">
        <title>Systematic exploration of Escherichia coli phage-host interactions with the BASEL phage collection.</title>
        <authorList>
            <person name="Maffei E."/>
            <person name="Shaidullina A."/>
            <person name="Burkolter M."/>
            <person name="Heyer Y."/>
            <person name="Estermann F."/>
            <person name="Druelle V."/>
            <person name="Sauer P."/>
            <person name="Willi L."/>
            <person name="Michaelis S."/>
            <person name="Hilbi H."/>
            <person name="Thaler D.S."/>
            <person name="Harms A."/>
        </authorList>
    </citation>
    <scope>NUCLEOTIDE SEQUENCE</scope>
    <source>
        <strain evidence="1">Bas01</strain>
    </source>
</reference>
<sequence length="79" mass="9103">MFGLEDSYFNAVKRQADKLNDEYSKLTPKQRKDNHVVAALITQVWGPVSTLISRDKFTWIAGYRRGRVGHDENGNSLYE</sequence>